<name>A0A3M6XVN8_HORWE</name>
<dbReference type="GO" id="GO:0016787">
    <property type="term" value="F:hydrolase activity"/>
    <property type="evidence" value="ECO:0007669"/>
    <property type="project" value="UniProtKB-KW"/>
</dbReference>
<comment type="caution">
    <text evidence="4">The sequence shown here is derived from an EMBL/GenBank/DDBJ whole genome shotgun (WGS) entry which is preliminary data.</text>
</comment>
<dbReference type="Proteomes" id="UP000271337">
    <property type="component" value="Unassembled WGS sequence"/>
</dbReference>
<dbReference type="AlphaFoldDB" id="A0A3M6XVN8"/>
<dbReference type="InterPro" id="IPR012338">
    <property type="entry name" value="Beta-lactam/transpept-like"/>
</dbReference>
<dbReference type="Pfam" id="PF00144">
    <property type="entry name" value="Beta-lactamase"/>
    <property type="match status" value="1"/>
</dbReference>
<gene>
    <name evidence="4" type="ORF">D0867_13814</name>
</gene>
<evidence type="ECO:0000313" key="4">
    <source>
        <dbReference type="EMBL" id="RMX94540.1"/>
    </source>
</evidence>
<dbReference type="VEuPathDB" id="FungiDB:BTJ68_05597"/>
<dbReference type="SUPFAM" id="SSF56601">
    <property type="entry name" value="beta-lactamase/transpeptidase-like"/>
    <property type="match status" value="1"/>
</dbReference>
<organism evidence="4 5">
    <name type="scientific">Hortaea werneckii</name>
    <name type="common">Black yeast</name>
    <name type="synonym">Cladosporium werneckii</name>
    <dbReference type="NCBI Taxonomy" id="91943"/>
    <lineage>
        <taxon>Eukaryota</taxon>
        <taxon>Fungi</taxon>
        <taxon>Dikarya</taxon>
        <taxon>Ascomycota</taxon>
        <taxon>Pezizomycotina</taxon>
        <taxon>Dothideomycetes</taxon>
        <taxon>Dothideomycetidae</taxon>
        <taxon>Mycosphaerellales</taxon>
        <taxon>Teratosphaeriaceae</taxon>
        <taxon>Hortaea</taxon>
    </lineage>
</organism>
<dbReference type="PANTHER" id="PTHR43283">
    <property type="entry name" value="BETA-LACTAMASE-RELATED"/>
    <property type="match status" value="1"/>
</dbReference>
<dbReference type="InterPro" id="IPR001466">
    <property type="entry name" value="Beta-lactam-related"/>
</dbReference>
<dbReference type="OrthoDB" id="428260at2759"/>
<comment type="similarity">
    <text evidence="1">Belongs to the class-A beta-lactamase family.</text>
</comment>
<evidence type="ECO:0000259" key="3">
    <source>
        <dbReference type="Pfam" id="PF00144"/>
    </source>
</evidence>
<proteinExistence type="inferred from homology"/>
<dbReference type="Gene3D" id="3.40.710.10">
    <property type="entry name" value="DD-peptidase/beta-lactamase superfamily"/>
    <property type="match status" value="1"/>
</dbReference>
<evidence type="ECO:0000256" key="2">
    <source>
        <dbReference type="ARBA" id="ARBA00022801"/>
    </source>
</evidence>
<feature type="domain" description="Beta-lactamase-related" evidence="3">
    <location>
        <begin position="11"/>
        <end position="382"/>
    </location>
</feature>
<protein>
    <recommendedName>
        <fullName evidence="3">Beta-lactamase-related domain-containing protein</fullName>
    </recommendedName>
</protein>
<accession>A0A3M6XVN8</accession>
<evidence type="ECO:0000256" key="1">
    <source>
        <dbReference type="ARBA" id="ARBA00009009"/>
    </source>
</evidence>
<keyword evidence="2" id="KW-0378">Hydrolase</keyword>
<dbReference type="InterPro" id="IPR050789">
    <property type="entry name" value="Diverse_Enzym_Activities"/>
</dbReference>
<sequence length="405" mass="44710">MSTLEERLASGVKAGKVPHAVVAATNRDGSFTYNHAVGKHDYPNEKPMEEDAMFLLASMTKLLTSIAALQLVEAGLIKLDDDVSKILPEVGEQKILKGFDGDSPILEDRKNPLTLRHVSGPLVMAAVLTNVDIFSHTLLDSVTIWPMLYQKSIGKVPGDGSTVEETRSHPLLFEPGTAWMYGCSTDWAGKLVERISGMTLEEFMRENMFRLVGVKEITFWPEQNPDLKGKVPQMTTRTSDGNLAPSAEPSINAGKTDCFGGHGAYGTIRDYLKIQHSILANDGKLLKPETVEAMFSPQLSPESAKSLNWFMKNHPMSKFMVGEYNPDVELDWGLAGILFLKDDIGKRKKGTLHWSGMANCFWVIDRDADLAYTFGTQVLPPGDEPTRQVISTYELGIYEEAGVKV</sequence>
<dbReference type="EMBL" id="QWIL01002429">
    <property type="protein sequence ID" value="RMX94540.1"/>
    <property type="molecule type" value="Genomic_DNA"/>
</dbReference>
<reference evidence="4 5" key="1">
    <citation type="journal article" date="2018" name="BMC Genomics">
        <title>Genomic evidence for intraspecific hybridization in a clonal and extremely halotolerant yeast.</title>
        <authorList>
            <person name="Gostincar C."/>
            <person name="Stajich J.E."/>
            <person name="Zupancic J."/>
            <person name="Zalar P."/>
            <person name="Gunde-Cimerman N."/>
        </authorList>
    </citation>
    <scope>NUCLEOTIDE SEQUENCE [LARGE SCALE GENOMIC DNA]</scope>
    <source>
        <strain evidence="4 5">EXF-6669</strain>
    </source>
</reference>
<dbReference type="PANTHER" id="PTHR43283:SF17">
    <property type="entry name" value="(LOVD), PUTATIVE (AFU_ORTHOLOGUE AFUA_5G00920)-RELATED"/>
    <property type="match status" value="1"/>
</dbReference>
<evidence type="ECO:0000313" key="5">
    <source>
        <dbReference type="Proteomes" id="UP000271337"/>
    </source>
</evidence>